<evidence type="ECO:0000259" key="8">
    <source>
        <dbReference type="PROSITE" id="PS51704"/>
    </source>
</evidence>
<dbReference type="SUPFAM" id="SSF51695">
    <property type="entry name" value="PLC-like phosphodiesterases"/>
    <property type="match status" value="1"/>
</dbReference>
<dbReference type="EC" id="3.1.4.46" evidence="2"/>
<evidence type="ECO:0000256" key="7">
    <source>
        <dbReference type="SAM" id="SignalP"/>
    </source>
</evidence>
<protein>
    <recommendedName>
        <fullName evidence="2">glycerophosphodiester phosphodiesterase</fullName>
        <ecNumber evidence="2">3.1.4.46</ecNumber>
    </recommendedName>
</protein>
<dbReference type="Pfam" id="PF03009">
    <property type="entry name" value="GDPD"/>
    <property type="match status" value="1"/>
</dbReference>
<dbReference type="CDD" id="cd08559">
    <property type="entry name" value="GDPD_periplasmic_GlpQ_like"/>
    <property type="match status" value="1"/>
</dbReference>
<dbReference type="Gene3D" id="3.20.20.190">
    <property type="entry name" value="Phosphatidylinositol (PI) phosphodiesterase"/>
    <property type="match status" value="1"/>
</dbReference>
<evidence type="ECO:0000256" key="4">
    <source>
        <dbReference type="ARBA" id="ARBA00022798"/>
    </source>
</evidence>
<dbReference type="PANTHER" id="PTHR43620">
    <property type="entry name" value="GLYCEROPHOSPHORYL DIESTER PHOSPHODIESTERASE"/>
    <property type="match status" value="1"/>
</dbReference>
<evidence type="ECO:0000313" key="10">
    <source>
        <dbReference type="Proteomes" id="UP001484239"/>
    </source>
</evidence>
<feature type="signal peptide" evidence="7">
    <location>
        <begin position="1"/>
        <end position="21"/>
    </location>
</feature>
<dbReference type="PANTHER" id="PTHR43620:SF7">
    <property type="entry name" value="GLYCEROPHOSPHODIESTER PHOSPHODIESTERASE GDPD5-RELATED"/>
    <property type="match status" value="1"/>
</dbReference>
<comment type="similarity">
    <text evidence="1">Belongs to the glycerophosphoryl diester phosphodiesterase family.</text>
</comment>
<evidence type="ECO:0000256" key="3">
    <source>
        <dbReference type="ARBA" id="ARBA00022729"/>
    </source>
</evidence>
<feature type="domain" description="GP-PDE" evidence="8">
    <location>
        <begin position="40"/>
        <end position="322"/>
    </location>
</feature>
<evidence type="ECO:0000256" key="1">
    <source>
        <dbReference type="ARBA" id="ARBA00007277"/>
    </source>
</evidence>
<feature type="chain" id="PRO_5047339058" description="glycerophosphodiester phosphodiesterase" evidence="7">
    <location>
        <begin position="22"/>
        <end position="332"/>
    </location>
</feature>
<comment type="caution">
    <text evidence="9">The sequence shown here is derived from an EMBL/GenBank/DDBJ whole genome shotgun (WGS) entry which is preliminary data.</text>
</comment>
<evidence type="ECO:0000256" key="6">
    <source>
        <dbReference type="ARBA" id="ARBA00047512"/>
    </source>
</evidence>
<keyword evidence="4" id="KW-0319">Glycerol metabolism</keyword>
<sequence>MRSFGSLLALVLLIMTTGCSSRDDADTGESIAPGAPDAAPLLVAHRGASAYAPEHTREAYELGIAQGADFIEPDLQITRDGVLIALHDVTLDRTTDVAEVFPDRYREVQRGDETLRRWFAVDFTLDEIRRLDAGSWFGPEFAGARIPTLTEVIEIARGRAGIFPETKAPETYAEQGFSMERLLVEELARHGLERRGADPATPVIVQSFSAESLRILREEWDSDLPATFLIGGSAGERWLTDEGLREVAGFATGIGPTKSLLLGRPEMVEAAHAAGLTVVPYTFRERSAGDFANVTDEMTHFLCELGVDGLFTDNPDLFPREAVTSRGCRDRP</sequence>
<organism evidence="9 10">
    <name type="scientific">Gaopeijia maritima</name>
    <dbReference type="NCBI Taxonomy" id="3119007"/>
    <lineage>
        <taxon>Bacteria</taxon>
        <taxon>Pseudomonadati</taxon>
        <taxon>Gemmatimonadota</taxon>
        <taxon>Longimicrobiia</taxon>
        <taxon>Gaopeijiales</taxon>
        <taxon>Gaopeijiaceae</taxon>
        <taxon>Gaopeijia</taxon>
    </lineage>
</organism>
<comment type="catalytic activity">
    <reaction evidence="6">
        <text>a sn-glycero-3-phosphodiester + H2O = an alcohol + sn-glycerol 3-phosphate + H(+)</text>
        <dbReference type="Rhea" id="RHEA:12969"/>
        <dbReference type="ChEBI" id="CHEBI:15377"/>
        <dbReference type="ChEBI" id="CHEBI:15378"/>
        <dbReference type="ChEBI" id="CHEBI:30879"/>
        <dbReference type="ChEBI" id="CHEBI:57597"/>
        <dbReference type="ChEBI" id="CHEBI:83408"/>
        <dbReference type="EC" id="3.1.4.46"/>
    </reaction>
</comment>
<dbReference type="PROSITE" id="PS51257">
    <property type="entry name" value="PROKAR_LIPOPROTEIN"/>
    <property type="match status" value="1"/>
</dbReference>
<gene>
    <name evidence="9" type="ORF">WI372_01225</name>
</gene>
<accession>A0ABU9E4E3</accession>
<dbReference type="PROSITE" id="PS51704">
    <property type="entry name" value="GP_PDE"/>
    <property type="match status" value="1"/>
</dbReference>
<dbReference type="RefSeq" id="WP_405286188.1">
    <property type="nucleotide sequence ID" value="NZ_JBBHLI010000001.1"/>
</dbReference>
<keyword evidence="5 9" id="KW-0378">Hydrolase</keyword>
<proteinExistence type="inferred from homology"/>
<keyword evidence="3 7" id="KW-0732">Signal</keyword>
<dbReference type="InterPro" id="IPR017946">
    <property type="entry name" value="PLC-like_Pdiesterase_TIM-brl"/>
</dbReference>
<dbReference type="EMBL" id="JBBHLI010000001">
    <property type="protein sequence ID" value="MEK9499601.1"/>
    <property type="molecule type" value="Genomic_DNA"/>
</dbReference>
<evidence type="ECO:0000313" key="9">
    <source>
        <dbReference type="EMBL" id="MEK9499601.1"/>
    </source>
</evidence>
<reference evidence="9 10" key="1">
    <citation type="submission" date="2024-02" db="EMBL/GenBank/DDBJ databases">
        <title>A novel Gemmatimonadota bacterium.</title>
        <authorList>
            <person name="Du Z.-J."/>
            <person name="Ye Y.-Q."/>
        </authorList>
    </citation>
    <scope>NUCLEOTIDE SEQUENCE [LARGE SCALE GENOMIC DNA]</scope>
    <source>
        <strain evidence="9 10">DH-20</strain>
    </source>
</reference>
<dbReference type="Proteomes" id="UP001484239">
    <property type="component" value="Unassembled WGS sequence"/>
</dbReference>
<keyword evidence="10" id="KW-1185">Reference proteome</keyword>
<dbReference type="GO" id="GO:0016787">
    <property type="term" value="F:hydrolase activity"/>
    <property type="evidence" value="ECO:0007669"/>
    <property type="project" value="UniProtKB-KW"/>
</dbReference>
<evidence type="ECO:0000256" key="5">
    <source>
        <dbReference type="ARBA" id="ARBA00022801"/>
    </source>
</evidence>
<evidence type="ECO:0000256" key="2">
    <source>
        <dbReference type="ARBA" id="ARBA00012247"/>
    </source>
</evidence>
<dbReference type="InterPro" id="IPR030395">
    <property type="entry name" value="GP_PDE_dom"/>
</dbReference>
<name>A0ABU9E4E3_9BACT</name>